<organism evidence="2">
    <name type="scientific">Oryza glaberrima</name>
    <name type="common">African rice</name>
    <dbReference type="NCBI Taxonomy" id="4538"/>
    <lineage>
        <taxon>Eukaryota</taxon>
        <taxon>Viridiplantae</taxon>
        <taxon>Streptophyta</taxon>
        <taxon>Embryophyta</taxon>
        <taxon>Tracheophyta</taxon>
        <taxon>Spermatophyta</taxon>
        <taxon>Magnoliopsida</taxon>
        <taxon>Liliopsida</taxon>
        <taxon>Poales</taxon>
        <taxon>Poaceae</taxon>
        <taxon>BOP clade</taxon>
        <taxon>Oryzoideae</taxon>
        <taxon>Oryzeae</taxon>
        <taxon>Oryzinae</taxon>
        <taxon>Oryza</taxon>
    </lineage>
</organism>
<dbReference type="EMBL" id="AP011458">
    <property type="protein sequence ID" value="BAX24772.1"/>
    <property type="molecule type" value="Genomic_DNA"/>
</dbReference>
<protein>
    <submittedName>
        <fullName evidence="2">Subtilase-like</fullName>
    </submittedName>
</protein>
<name>A0A1V1H060_ORYGL</name>
<accession>A0A1V1H060</accession>
<sequence>MVTVTVVGGGMSASDGLPRAWQTATSDRHSIVWRRGRRTACCRVAQPMATEAGSVREAPAAEVEAGLAREAQPMEGGRIGARGASGGGGRLGARGAAGGGRGDLEPYLEEIHKYEGCESDLFATKTKLLPMLN</sequence>
<feature type="compositionally biased region" description="Gly residues" evidence="1">
    <location>
        <begin position="77"/>
        <end position="99"/>
    </location>
</feature>
<feature type="region of interest" description="Disordered" evidence="1">
    <location>
        <begin position="69"/>
        <end position="99"/>
    </location>
</feature>
<gene>
    <name evidence="2" type="primary">Ogla0005M11.30</name>
</gene>
<proteinExistence type="predicted"/>
<dbReference type="AlphaFoldDB" id="A0A1V1H060"/>
<reference evidence="2" key="1">
    <citation type="submission" date="2009-05" db="EMBL/GenBank/DDBJ databases">
        <title>Oryza sativa Japonica Group genomic DNA, chromosome 6, BAC clone:KMK0024M20, cultivar:Khau Mac Kho.</title>
        <authorList>
            <person name="Matsumoto T."/>
            <person name="Wu J."/>
            <person name="Kanamori H."/>
        </authorList>
    </citation>
    <scope>NUCLEOTIDE SEQUENCE</scope>
    <source>
        <strain evidence="2">IRGC 104038</strain>
    </source>
</reference>
<evidence type="ECO:0000313" key="2">
    <source>
        <dbReference type="EMBL" id="BAX24772.1"/>
    </source>
</evidence>
<evidence type="ECO:0000256" key="1">
    <source>
        <dbReference type="SAM" id="MobiDB-lite"/>
    </source>
</evidence>